<accession>A0A2X2SN38</accession>
<sequence>MFKLNSKIDNVRDYVIYKGKPYYINTSREIQCGEKKQMLYKTPLSPLVMFNNKFYCSEWNNNYKIFDENLELVEEGEDKVFLYLSNDYLETQYSNEYLEDITAIIDRKENLIVLGEIDKFSISFFQMNIYIYIYKKNKICDDVMSIRAFSIQKKEHLWEFPLASLGKGKDYSTDEEFDYEVEQIVGIYNNILWVYIERGGFIGLDIQTGKLKHRILGIPKGNLLGKVDSYVDSEEFYIFYRAKFILDDKKGIIIGLIADRFFEIDLNKEKVTPMLYGMWDKMEKMNLKKYGVNGNTSLQGDLLYFYNDKELQFGILDINTKEIIYVSEPIAVVERDDSFTRLRDLKVSENKVYILDSNHTLHIFEREE</sequence>
<name>A0A2X2SN38_CAPOC</name>
<dbReference type="AlphaFoldDB" id="A0A2X2SN38"/>
<protein>
    <recommendedName>
        <fullName evidence="3">KWG Leptospira</fullName>
    </recommendedName>
</protein>
<proteinExistence type="predicted"/>
<gene>
    <name evidence="1" type="ORF">NCTC11545_01716</name>
</gene>
<dbReference type="EMBL" id="UAVS01000006">
    <property type="protein sequence ID" value="SQA94526.1"/>
    <property type="molecule type" value="Genomic_DNA"/>
</dbReference>
<evidence type="ECO:0008006" key="3">
    <source>
        <dbReference type="Google" id="ProtNLM"/>
    </source>
</evidence>
<organism evidence="1 2">
    <name type="scientific">Capnocytophaga ochracea</name>
    <dbReference type="NCBI Taxonomy" id="1018"/>
    <lineage>
        <taxon>Bacteria</taxon>
        <taxon>Pseudomonadati</taxon>
        <taxon>Bacteroidota</taxon>
        <taxon>Flavobacteriia</taxon>
        <taxon>Flavobacteriales</taxon>
        <taxon>Flavobacteriaceae</taxon>
        <taxon>Capnocytophaga</taxon>
    </lineage>
</organism>
<dbReference type="RefSeq" id="WP_252864619.1">
    <property type="nucleotide sequence ID" value="NZ_UAVS01000006.1"/>
</dbReference>
<dbReference type="Proteomes" id="UP000250169">
    <property type="component" value="Unassembled WGS sequence"/>
</dbReference>
<reference evidence="1 2" key="1">
    <citation type="submission" date="2018-06" db="EMBL/GenBank/DDBJ databases">
        <authorList>
            <consortium name="Pathogen Informatics"/>
            <person name="Doyle S."/>
        </authorList>
    </citation>
    <scope>NUCLEOTIDE SEQUENCE [LARGE SCALE GENOMIC DNA]</scope>
    <source>
        <strain evidence="1 2">NCTC11545</strain>
    </source>
</reference>
<evidence type="ECO:0000313" key="1">
    <source>
        <dbReference type="EMBL" id="SQA94526.1"/>
    </source>
</evidence>
<evidence type="ECO:0000313" key="2">
    <source>
        <dbReference type="Proteomes" id="UP000250169"/>
    </source>
</evidence>